<evidence type="ECO:0000256" key="4">
    <source>
        <dbReference type="ARBA" id="ARBA00023136"/>
    </source>
</evidence>
<dbReference type="Pfam" id="PF07298">
    <property type="entry name" value="NnrU"/>
    <property type="match status" value="1"/>
</dbReference>
<dbReference type="PATRIC" id="fig|1653334.4.peg.2929"/>
<dbReference type="AlphaFoldDB" id="A0A0P7Y9S9"/>
<dbReference type="EMBL" id="FMBM01000002">
    <property type="protein sequence ID" value="SCC81067.1"/>
    <property type="molecule type" value="Genomic_DNA"/>
</dbReference>
<feature type="transmembrane region" description="Helical" evidence="5">
    <location>
        <begin position="35"/>
        <end position="56"/>
    </location>
</feature>
<feature type="transmembrane region" description="Helical" evidence="5">
    <location>
        <begin position="166"/>
        <end position="188"/>
    </location>
</feature>
<evidence type="ECO:0000256" key="2">
    <source>
        <dbReference type="ARBA" id="ARBA00022692"/>
    </source>
</evidence>
<dbReference type="InterPro" id="IPR009915">
    <property type="entry name" value="NnrU_dom"/>
</dbReference>
<organism evidence="7 9">
    <name type="scientific">Saliniramus fredricksonii</name>
    <dbReference type="NCBI Taxonomy" id="1653334"/>
    <lineage>
        <taxon>Bacteria</taxon>
        <taxon>Pseudomonadati</taxon>
        <taxon>Pseudomonadota</taxon>
        <taxon>Alphaproteobacteria</taxon>
        <taxon>Hyphomicrobiales</taxon>
        <taxon>Salinarimonadaceae</taxon>
        <taxon>Saliniramus</taxon>
    </lineage>
</organism>
<evidence type="ECO:0000313" key="10">
    <source>
        <dbReference type="Proteomes" id="UP000182800"/>
    </source>
</evidence>
<feature type="domain" description="NnrU" evidence="6">
    <location>
        <begin position="3"/>
        <end position="191"/>
    </location>
</feature>
<keyword evidence="2 5" id="KW-0812">Transmembrane</keyword>
<evidence type="ECO:0000313" key="7">
    <source>
        <dbReference type="EMBL" id="KPQ10841.1"/>
    </source>
</evidence>
<evidence type="ECO:0000313" key="9">
    <source>
        <dbReference type="Proteomes" id="UP000050497"/>
    </source>
</evidence>
<feature type="transmembrane region" description="Helical" evidence="5">
    <location>
        <begin position="76"/>
        <end position="97"/>
    </location>
</feature>
<feature type="transmembrane region" description="Helical" evidence="5">
    <location>
        <begin position="117"/>
        <end position="138"/>
    </location>
</feature>
<keyword evidence="3 5" id="KW-1133">Transmembrane helix</keyword>
<proteinExistence type="predicted"/>
<keyword evidence="4 5" id="KW-0472">Membrane</keyword>
<evidence type="ECO:0000256" key="3">
    <source>
        <dbReference type="ARBA" id="ARBA00022989"/>
    </source>
</evidence>
<protein>
    <submittedName>
        <fullName evidence="7">Putative membrane protein</fullName>
    </submittedName>
    <submittedName>
        <fullName evidence="8">Uncharacterized membrane protein</fullName>
    </submittedName>
</protein>
<name>A0A0P7Y9S9_9HYPH</name>
<dbReference type="OrthoDB" id="5293641at2"/>
<evidence type="ECO:0000259" key="6">
    <source>
        <dbReference type="Pfam" id="PF07298"/>
    </source>
</evidence>
<dbReference type="EMBL" id="LJSX01000012">
    <property type="protein sequence ID" value="KPQ10841.1"/>
    <property type="molecule type" value="Genomic_DNA"/>
</dbReference>
<dbReference type="GO" id="GO:0016020">
    <property type="term" value="C:membrane"/>
    <property type="evidence" value="ECO:0007669"/>
    <property type="project" value="UniProtKB-SubCell"/>
</dbReference>
<dbReference type="STRING" id="1653334.GA0071312_1997"/>
<evidence type="ECO:0000256" key="1">
    <source>
        <dbReference type="ARBA" id="ARBA00004141"/>
    </source>
</evidence>
<comment type="caution">
    <text evidence="7">The sequence shown here is derived from an EMBL/GenBank/DDBJ whole genome shotgun (WGS) entry which is preliminary data.</text>
</comment>
<accession>A0A0P7Y9S9</accession>
<reference evidence="7 9" key="1">
    <citation type="submission" date="2015-09" db="EMBL/GenBank/DDBJ databases">
        <title>Identification and resolution of microdiversity through metagenomic sequencing of parallel consortia.</title>
        <authorList>
            <person name="Nelson W.C."/>
            <person name="Romine M.F."/>
            <person name="Lindemann S.R."/>
        </authorList>
    </citation>
    <scope>NUCLEOTIDE SEQUENCE [LARGE SCALE GENOMIC DNA]</scope>
    <source>
        <strain evidence="7">HL-109</strain>
    </source>
</reference>
<evidence type="ECO:0000313" key="8">
    <source>
        <dbReference type="EMBL" id="SCC81067.1"/>
    </source>
</evidence>
<gene>
    <name evidence="8" type="ORF">GA0071312_1997</name>
    <name evidence="7" type="ORF">HLUCCO17_09130</name>
</gene>
<dbReference type="RefSeq" id="WP_074444842.1">
    <property type="nucleotide sequence ID" value="NZ_FMBM01000002.1"/>
</dbReference>
<keyword evidence="10" id="KW-1185">Reference proteome</keyword>
<evidence type="ECO:0000256" key="5">
    <source>
        <dbReference type="SAM" id="Phobius"/>
    </source>
</evidence>
<comment type="subcellular location">
    <subcellularLocation>
        <location evidence="1">Membrane</location>
        <topology evidence="1">Multi-pass membrane protein</topology>
    </subcellularLocation>
</comment>
<reference evidence="8 10" key="2">
    <citation type="submission" date="2016-08" db="EMBL/GenBank/DDBJ databases">
        <authorList>
            <person name="Varghese N."/>
            <person name="Submissions Spin"/>
        </authorList>
    </citation>
    <scope>NUCLEOTIDE SEQUENCE [LARGE SCALE GENOMIC DNA]</scope>
    <source>
        <strain evidence="8 10">HL-109</strain>
    </source>
</reference>
<dbReference type="Proteomes" id="UP000050497">
    <property type="component" value="Unassembled WGS sequence"/>
</dbReference>
<dbReference type="Proteomes" id="UP000182800">
    <property type="component" value="Unassembled WGS sequence"/>
</dbReference>
<sequence>MALLILGLVLFIGVHSFTMMRERRAAVIAKLGLNGYKGVYSALALLGFVLIVIGFAQYRADGYIQIWWPPIWTQHLAALLVLFSFILLPAAYMPGYIKAKAKHPMLAAVKIWALAHLLANGDLGSIILFGSLLAWAVVARISVKRRKDAPSAVSAPVTRPQAKYDLIALVIGLVAYVAFAFWLHYLLIGVPVFTA</sequence>